<evidence type="ECO:0000313" key="2">
    <source>
        <dbReference type="EMBL" id="CAF2836571.1"/>
    </source>
</evidence>
<dbReference type="SUPFAM" id="SSF49842">
    <property type="entry name" value="TNF-like"/>
    <property type="match status" value="1"/>
</dbReference>
<dbReference type="PROSITE" id="PS50871">
    <property type="entry name" value="C1Q"/>
    <property type="match status" value="1"/>
</dbReference>
<feature type="chain" id="PRO_5035201372" evidence="1">
    <location>
        <begin position="25"/>
        <end position="1023"/>
    </location>
</feature>
<sequence>MFIFWDPIGLLLCLNILLTRPIHSTSSKSQLLNPLKLDLRQFRNSRQFSTMQSDGNDPADVSLIDALQKWADALETQISLTHGEVLTLRSESRTAQEEISQLKSENIRRDTELARLRMETEEIKETDRQESSVQKLNRSSLSLDSFSTTIVNLTNTVYNDIASIKDSTVDPTQYHTNSLDKRISALKVEINELNITSGRLQRYKMETDTKFLRLEGKYGNLKDWATDYELQISNHVQARNNFSNNVLSALNDFGSHLSESREDIRNVLPKLSRLNTTLLNSLGDLESQIVDVETKADLKLQTVRQEVFRNAGNIEKINISLAHNSQELSHQLSTLNFVQGSLGADLRSATETVMSKSNDLQTNFKNLMDDNDKIRLDLSSIRNNSMSLMMSFDDLTINVSRISGNLKNFKYESRLSTNSIQNDLTFTKNKTYDCELRLSALLNHTLSYRTSLISLRKDFNLTKLSQKQLQSSINSKISKLYEIHSVQTEEITNKISNTRGNLTQLDDSVVNSLSTLETKLEILKKVLYNTVDSTESLEDMLEDVVENSVPSLRKELDSLQVRVRSTESDTESTLYSLKSNLKEVAGSIPHLHSSLGNVTSGLDIRVTEIENRIRGFSIKTHESYGERIQVVEGNVTLTTDRLKRVIEFAENIKSELDLLEISLETSQKDFINKQNSLGNNFSVFSIDVSTLRKSTIELQSKVQSLNYVDKNFREEFSKLSNEILSMKNTNYDVEGGIKTLKKSASTVTTTLEAIDESIKRHELVQGNQDKSISDLRTDISSLRAALTSLTNTIFILKARFSNESPTKHHSSSGSIQSLDEVYRSSGSTNLTTLTREVLFVKNELSSVIRRDMKEVKSDVVNLKSILNSMVKQFGSVMDPSRFSCSVTSDEIRTAGVITYSVCNVNSDEMMNKNNGHVTVKQSGDYLLSFTANLVSVNSKAIWCALYKQSPGSDGWKVLGMINNFQSDAAAEDDRDSASLTLISNLEAGDQIWVEWRGYGESFLYSNPYRLISFTGLLVKKDSS</sequence>
<protein>
    <submittedName>
        <fullName evidence="2">(salmon louse) hypothetical protein</fullName>
    </submittedName>
</protein>
<dbReference type="PANTHER" id="PTHR18937">
    <property type="entry name" value="STRUCTURAL MAINTENANCE OF CHROMOSOMES SMC FAMILY MEMBER"/>
    <property type="match status" value="1"/>
</dbReference>
<organism evidence="2 3">
    <name type="scientific">Lepeophtheirus salmonis</name>
    <name type="common">Salmon louse</name>
    <name type="synonym">Caligus salmonis</name>
    <dbReference type="NCBI Taxonomy" id="72036"/>
    <lineage>
        <taxon>Eukaryota</taxon>
        <taxon>Metazoa</taxon>
        <taxon>Ecdysozoa</taxon>
        <taxon>Arthropoda</taxon>
        <taxon>Crustacea</taxon>
        <taxon>Multicrustacea</taxon>
        <taxon>Hexanauplia</taxon>
        <taxon>Copepoda</taxon>
        <taxon>Siphonostomatoida</taxon>
        <taxon>Caligidae</taxon>
        <taxon>Lepeophtheirus</taxon>
    </lineage>
</organism>
<dbReference type="Pfam" id="PF00386">
    <property type="entry name" value="C1q"/>
    <property type="match status" value="1"/>
</dbReference>
<name>A0A7R8CJH3_LEPSM</name>
<dbReference type="AlphaFoldDB" id="A0A7R8CJH3"/>
<evidence type="ECO:0000313" key="3">
    <source>
        <dbReference type="Proteomes" id="UP000675881"/>
    </source>
</evidence>
<feature type="signal peptide" evidence="1">
    <location>
        <begin position="1"/>
        <end position="24"/>
    </location>
</feature>
<dbReference type="EMBL" id="HG994593">
    <property type="protein sequence ID" value="CAF2836571.1"/>
    <property type="molecule type" value="Genomic_DNA"/>
</dbReference>
<dbReference type="OrthoDB" id="10070467at2759"/>
<proteinExistence type="predicted"/>
<keyword evidence="3" id="KW-1185">Reference proteome</keyword>
<dbReference type="InterPro" id="IPR001073">
    <property type="entry name" value="C1q_dom"/>
</dbReference>
<evidence type="ECO:0000256" key="1">
    <source>
        <dbReference type="SAM" id="SignalP"/>
    </source>
</evidence>
<accession>A0A7R8CJH3</accession>
<gene>
    <name evidence="2" type="ORF">LSAA_4791</name>
</gene>
<dbReference type="Proteomes" id="UP000675881">
    <property type="component" value="Chromosome 14"/>
</dbReference>
<reference evidence="2" key="1">
    <citation type="submission" date="2021-02" db="EMBL/GenBank/DDBJ databases">
        <authorList>
            <person name="Bekaert M."/>
        </authorList>
    </citation>
    <scope>NUCLEOTIDE SEQUENCE</scope>
    <source>
        <strain evidence="2">IoA-00</strain>
    </source>
</reference>
<keyword evidence="1" id="KW-0732">Signal</keyword>
<dbReference type="Gene3D" id="2.60.120.40">
    <property type="match status" value="1"/>
</dbReference>
<dbReference type="InterPro" id="IPR008983">
    <property type="entry name" value="Tumour_necrosis_fac-like_dom"/>
</dbReference>